<dbReference type="AlphaFoldDB" id="A0A4Z1CNA0"/>
<reference evidence="1 2" key="1">
    <citation type="submission" date="2019-04" db="EMBL/GenBank/DDBJ databases">
        <title>Three New Species of Nocardioides, Nocardioides euryhalodurans sp. nov., Nocardioides seonyuensis sp. nov. and Nocardioides eburneoflavus sp. nov. Isolated from Soil.</title>
        <authorList>
            <person name="Roh S.G."/>
            <person name="Lee C."/>
            <person name="Kim M.-K."/>
            <person name="Kim S.B."/>
        </authorList>
    </citation>
    <scope>NUCLEOTIDE SEQUENCE [LARGE SCALE GENOMIC DNA]</scope>
    <source>
        <strain evidence="1 2">MMS17-SY213</strain>
    </source>
</reference>
<keyword evidence="2" id="KW-1185">Reference proteome</keyword>
<dbReference type="EMBL" id="SRRO01000001">
    <property type="protein sequence ID" value="TGN66439.1"/>
    <property type="molecule type" value="Genomic_DNA"/>
</dbReference>
<dbReference type="OrthoDB" id="3678706at2"/>
<dbReference type="Proteomes" id="UP000297496">
    <property type="component" value="Unassembled WGS sequence"/>
</dbReference>
<evidence type="ECO:0000313" key="1">
    <source>
        <dbReference type="EMBL" id="TGN66439.1"/>
    </source>
</evidence>
<sequence>MLHLLDLGTRKFWRLTGREVDLDGPERWLDAPMSQSSRVTTAWLEAEAARRGGVLGPHDDSAGLLPSMAALDGPGFDSRRLRPEVRDFYEHTSEWQMEVWTGWSPLFWPGGELVSRLWGRRVEQLALPMRPLDVARGMDSRVTPVRDAHGSQVAAAWTRTLRGSGRPVFSGAYSARTLPGAVGPSVHVAFPLESGNVQVFLRPSVAGDGGLLLESPAGRFGQDGAYVVVRDGGRTHAARVPLHETFHLDVDQHGVLRTDHEVRLWGASAVRLHYRLDHDPDRAA</sequence>
<evidence type="ECO:0000313" key="2">
    <source>
        <dbReference type="Proteomes" id="UP000297496"/>
    </source>
</evidence>
<comment type="caution">
    <text evidence="1">The sequence shown here is derived from an EMBL/GenBank/DDBJ whole genome shotgun (WGS) entry which is preliminary data.</text>
</comment>
<protein>
    <submittedName>
        <fullName evidence="1">Uncharacterized protein</fullName>
    </submittedName>
</protein>
<name>A0A4Z1CNA0_9ACTN</name>
<proteinExistence type="predicted"/>
<gene>
    <name evidence="1" type="ORF">EXE59_22625</name>
</gene>
<organism evidence="1 2">
    <name type="scientific">Nocardioides eburneiflavus</name>
    <dbReference type="NCBI Taxonomy" id="2518372"/>
    <lineage>
        <taxon>Bacteria</taxon>
        <taxon>Bacillati</taxon>
        <taxon>Actinomycetota</taxon>
        <taxon>Actinomycetes</taxon>
        <taxon>Propionibacteriales</taxon>
        <taxon>Nocardioidaceae</taxon>
        <taxon>Nocardioides</taxon>
    </lineage>
</organism>
<accession>A0A4Z1CNA0</accession>
<dbReference type="RefSeq" id="WP_135840910.1">
    <property type="nucleotide sequence ID" value="NZ_SRRO01000001.1"/>
</dbReference>